<feature type="transmembrane region" description="Helical" evidence="1">
    <location>
        <begin position="83"/>
        <end position="103"/>
    </location>
</feature>
<organism evidence="2 3">
    <name type="scientific">Candidatus Caccoplasma intestinavium</name>
    <dbReference type="NCBI Taxonomy" id="2840716"/>
    <lineage>
        <taxon>Bacteria</taxon>
        <taxon>Pseudomonadati</taxon>
        <taxon>Bacteroidota</taxon>
        <taxon>Bacteroidia</taxon>
        <taxon>Bacteroidales</taxon>
        <taxon>Bacteroidaceae</taxon>
        <taxon>Bacteroidaceae incertae sedis</taxon>
        <taxon>Candidatus Caccoplasma</taxon>
    </lineage>
</organism>
<protein>
    <submittedName>
        <fullName evidence="2">DUF805 domain-containing protein</fullName>
    </submittedName>
</protein>
<keyword evidence="1" id="KW-0472">Membrane</keyword>
<dbReference type="EMBL" id="DVKT01000007">
    <property type="protein sequence ID" value="HIT38717.1"/>
    <property type="molecule type" value="Genomic_DNA"/>
</dbReference>
<sequence>MNWYLKCWKQYADFSGRARRKEYWIFSLINYIIIFFLYILQIVMIESTLWLIFPIIFFLYAVAVFLPGLAVNIRRLHDIGKSGWWYLIYLIPIIGAIWLTVLMCLDSEPGENQWGENPKEIEY</sequence>
<feature type="transmembrane region" description="Helical" evidence="1">
    <location>
        <begin position="49"/>
        <end position="71"/>
    </location>
</feature>
<proteinExistence type="predicted"/>
<accession>A0A9D1GCR6</accession>
<dbReference type="PANTHER" id="PTHR34980">
    <property type="entry name" value="INNER MEMBRANE PROTEIN-RELATED-RELATED"/>
    <property type="match status" value="1"/>
</dbReference>
<dbReference type="Pfam" id="PF05656">
    <property type="entry name" value="DUF805"/>
    <property type="match status" value="1"/>
</dbReference>
<name>A0A9D1GCR6_9BACT</name>
<dbReference type="Proteomes" id="UP000886722">
    <property type="component" value="Unassembled WGS sequence"/>
</dbReference>
<dbReference type="GO" id="GO:0005886">
    <property type="term" value="C:plasma membrane"/>
    <property type="evidence" value="ECO:0007669"/>
    <property type="project" value="TreeGrafter"/>
</dbReference>
<evidence type="ECO:0000256" key="1">
    <source>
        <dbReference type="SAM" id="Phobius"/>
    </source>
</evidence>
<feature type="transmembrane region" description="Helical" evidence="1">
    <location>
        <begin position="23"/>
        <end position="43"/>
    </location>
</feature>
<keyword evidence="1" id="KW-1133">Transmembrane helix</keyword>
<keyword evidence="1" id="KW-0812">Transmembrane</keyword>
<evidence type="ECO:0000313" key="3">
    <source>
        <dbReference type="Proteomes" id="UP000886722"/>
    </source>
</evidence>
<dbReference type="InterPro" id="IPR008523">
    <property type="entry name" value="DUF805"/>
</dbReference>
<reference evidence="2" key="1">
    <citation type="submission" date="2020-10" db="EMBL/GenBank/DDBJ databases">
        <authorList>
            <person name="Gilroy R."/>
        </authorList>
    </citation>
    <scope>NUCLEOTIDE SEQUENCE</scope>
    <source>
        <strain evidence="2">21143</strain>
    </source>
</reference>
<comment type="caution">
    <text evidence="2">The sequence shown here is derived from an EMBL/GenBank/DDBJ whole genome shotgun (WGS) entry which is preliminary data.</text>
</comment>
<evidence type="ECO:0000313" key="2">
    <source>
        <dbReference type="EMBL" id="HIT38717.1"/>
    </source>
</evidence>
<dbReference type="AlphaFoldDB" id="A0A9D1GCR6"/>
<dbReference type="PANTHER" id="PTHR34980:SF2">
    <property type="entry name" value="INNER MEMBRANE PROTEIN YHAH-RELATED"/>
    <property type="match status" value="1"/>
</dbReference>
<gene>
    <name evidence="2" type="ORF">IAD06_01570</name>
</gene>
<reference evidence="2" key="2">
    <citation type="journal article" date="2021" name="PeerJ">
        <title>Extensive microbial diversity within the chicken gut microbiome revealed by metagenomics and culture.</title>
        <authorList>
            <person name="Gilroy R."/>
            <person name="Ravi A."/>
            <person name="Getino M."/>
            <person name="Pursley I."/>
            <person name="Horton D.L."/>
            <person name="Alikhan N.F."/>
            <person name="Baker D."/>
            <person name="Gharbi K."/>
            <person name="Hall N."/>
            <person name="Watson M."/>
            <person name="Adriaenssens E.M."/>
            <person name="Foster-Nyarko E."/>
            <person name="Jarju S."/>
            <person name="Secka A."/>
            <person name="Antonio M."/>
            <person name="Oren A."/>
            <person name="Chaudhuri R.R."/>
            <person name="La Ragione R."/>
            <person name="Hildebrand F."/>
            <person name="Pallen M.J."/>
        </authorList>
    </citation>
    <scope>NUCLEOTIDE SEQUENCE</scope>
    <source>
        <strain evidence="2">21143</strain>
    </source>
</reference>